<evidence type="ECO:0000256" key="4">
    <source>
        <dbReference type="ARBA" id="ARBA00022741"/>
    </source>
</evidence>
<proteinExistence type="inferred from homology"/>
<evidence type="ECO:0000256" key="6">
    <source>
        <dbReference type="ARBA" id="ARBA00022917"/>
    </source>
</evidence>
<dbReference type="PIRSF" id="PIRSF001549">
    <property type="entry name" value="His-tRNA_synth"/>
    <property type="match status" value="1"/>
</dbReference>
<dbReference type="InterPro" id="IPR041715">
    <property type="entry name" value="HisRS-like_core"/>
</dbReference>
<dbReference type="InterPro" id="IPR006195">
    <property type="entry name" value="aa-tRNA-synth_II"/>
</dbReference>
<dbReference type="InterPro" id="IPR004154">
    <property type="entry name" value="Anticodon-bd"/>
</dbReference>
<feature type="binding site" evidence="10">
    <location>
        <position position="134"/>
    </location>
    <ligand>
        <name>L-histidine</name>
        <dbReference type="ChEBI" id="CHEBI:57595"/>
    </ligand>
</feature>
<dbReference type="Pfam" id="PF03129">
    <property type="entry name" value="HGTP_anticodon"/>
    <property type="match status" value="1"/>
</dbReference>
<dbReference type="SUPFAM" id="SSF55681">
    <property type="entry name" value="Class II aaRS and biotin synthetases"/>
    <property type="match status" value="1"/>
</dbReference>
<dbReference type="EC" id="6.1.1.21" evidence="9"/>
<keyword evidence="5 9" id="KW-0067">ATP-binding</keyword>
<dbReference type="InterPro" id="IPR004516">
    <property type="entry name" value="HisRS/HisZ"/>
</dbReference>
<sequence length="434" mass="49118">MPEQYKSLQGFRDILPDEQPYWRFIEKIASEVAQLYGYRRIDTPILEETAVFHKSSGEGTDIVEHEMYNFDDRADKEGKRQNIALRPEGTAGVVRAYLEHGMFQLAQPVKLYYLGTEMFRREKPQAKRYRQHHQFGCEALGEGDPAIDAEMIGLLYQVYSRLGLQHIRVNINSIGDRNCRPQYIELLKNYYRPLLADCCDDCKIRFTKNPLRLLDCKEPQDQPKIAAAPRITDHLCEPCQEHFEAVQRFLTFYQVPYAIDKLIVRGLDYYTRTVFEFTSEVDNVALNGGGRYDGLAEILGGPTTPGIGFGAGMERIILEMKRQGIVPPGETATRVFVVYFGKTPEFKNAAVQITANLRQAGIKAEMSYGDRSRKAQMKQSNASGAAYAVILGDDELANGTVSLKNLQADGMEIENKQIQLPQSELIAYLTGEGK</sequence>
<dbReference type="Pfam" id="PF13393">
    <property type="entry name" value="tRNA-synt_His"/>
    <property type="match status" value="2"/>
</dbReference>
<evidence type="ECO:0000259" key="11">
    <source>
        <dbReference type="PROSITE" id="PS50862"/>
    </source>
</evidence>
<evidence type="ECO:0000256" key="8">
    <source>
        <dbReference type="ARBA" id="ARBA00047639"/>
    </source>
</evidence>
<dbReference type="EMBL" id="BIFR01000001">
    <property type="protein sequence ID" value="GCE14112.1"/>
    <property type="molecule type" value="Genomic_DNA"/>
</dbReference>
<evidence type="ECO:0000313" key="13">
    <source>
        <dbReference type="Proteomes" id="UP000287352"/>
    </source>
</evidence>
<dbReference type="NCBIfam" id="TIGR00442">
    <property type="entry name" value="hisS"/>
    <property type="match status" value="1"/>
</dbReference>
<comment type="catalytic activity">
    <reaction evidence="8 9">
        <text>tRNA(His) + L-histidine + ATP = L-histidyl-tRNA(His) + AMP + diphosphate + H(+)</text>
        <dbReference type="Rhea" id="RHEA:17313"/>
        <dbReference type="Rhea" id="RHEA-COMP:9665"/>
        <dbReference type="Rhea" id="RHEA-COMP:9689"/>
        <dbReference type="ChEBI" id="CHEBI:15378"/>
        <dbReference type="ChEBI" id="CHEBI:30616"/>
        <dbReference type="ChEBI" id="CHEBI:33019"/>
        <dbReference type="ChEBI" id="CHEBI:57595"/>
        <dbReference type="ChEBI" id="CHEBI:78442"/>
        <dbReference type="ChEBI" id="CHEBI:78527"/>
        <dbReference type="ChEBI" id="CHEBI:456215"/>
        <dbReference type="EC" id="6.1.1.21"/>
    </reaction>
</comment>
<evidence type="ECO:0000256" key="10">
    <source>
        <dbReference type="PIRSR" id="PIRSR001549-1"/>
    </source>
</evidence>
<dbReference type="GO" id="GO:0006427">
    <property type="term" value="P:histidyl-tRNA aminoacylation"/>
    <property type="evidence" value="ECO:0007669"/>
    <property type="project" value="UniProtKB-UniRule"/>
</dbReference>
<comment type="similarity">
    <text evidence="1 9">Belongs to the class-II aminoacyl-tRNA synthetase family.</text>
</comment>
<evidence type="ECO:0000256" key="7">
    <source>
        <dbReference type="ARBA" id="ARBA00023146"/>
    </source>
</evidence>
<keyword evidence="13" id="KW-1185">Reference proteome</keyword>
<keyword evidence="2 9" id="KW-0963">Cytoplasm</keyword>
<dbReference type="Proteomes" id="UP000287352">
    <property type="component" value="Unassembled WGS sequence"/>
</dbReference>
<dbReference type="RefSeq" id="WP_126581587.1">
    <property type="nucleotide sequence ID" value="NZ_BIFR01000001.1"/>
</dbReference>
<evidence type="ECO:0000256" key="9">
    <source>
        <dbReference type="HAMAP-Rule" id="MF_00127"/>
    </source>
</evidence>
<dbReference type="PROSITE" id="PS50862">
    <property type="entry name" value="AA_TRNA_LIGASE_II"/>
    <property type="match status" value="1"/>
</dbReference>
<feature type="binding site" evidence="10">
    <location>
        <position position="120"/>
    </location>
    <ligand>
        <name>L-histidine</name>
        <dbReference type="ChEBI" id="CHEBI:57595"/>
    </ligand>
</feature>
<keyword evidence="6 9" id="KW-0648">Protein biosynthesis</keyword>
<evidence type="ECO:0000313" key="12">
    <source>
        <dbReference type="EMBL" id="GCE14112.1"/>
    </source>
</evidence>
<evidence type="ECO:0000256" key="2">
    <source>
        <dbReference type="ARBA" id="ARBA00022490"/>
    </source>
</evidence>
<comment type="caution">
    <text evidence="12">The sequence shown here is derived from an EMBL/GenBank/DDBJ whole genome shotgun (WGS) entry which is preliminary data.</text>
</comment>
<dbReference type="PANTHER" id="PTHR43707">
    <property type="entry name" value="HISTIDYL-TRNA SYNTHETASE"/>
    <property type="match status" value="1"/>
</dbReference>
<feature type="domain" description="Aminoacyl-transfer RNA synthetases class-II family profile" evidence="11">
    <location>
        <begin position="1"/>
        <end position="328"/>
    </location>
</feature>
<keyword evidence="3 9" id="KW-0436">Ligase</keyword>
<protein>
    <recommendedName>
        <fullName evidence="9">Histidine--tRNA ligase</fullName>
        <ecNumber evidence="9">6.1.1.21</ecNumber>
    </recommendedName>
    <alternativeName>
        <fullName evidence="9">Histidyl-tRNA synthetase</fullName>
        <shortName evidence="9">HisRS</shortName>
    </alternativeName>
</protein>
<dbReference type="OrthoDB" id="9800814at2"/>
<name>A0A402A4T1_9CHLR</name>
<accession>A0A402A4T1</accession>
<dbReference type="CDD" id="cd00859">
    <property type="entry name" value="HisRS_anticodon"/>
    <property type="match status" value="1"/>
</dbReference>
<dbReference type="Gene3D" id="3.30.930.10">
    <property type="entry name" value="Bira Bifunctional Protein, Domain 2"/>
    <property type="match status" value="1"/>
</dbReference>
<dbReference type="AlphaFoldDB" id="A0A402A4T1"/>
<reference evidence="13" key="1">
    <citation type="submission" date="2018-12" db="EMBL/GenBank/DDBJ databases">
        <title>Tengunoibacter tsumagoiensis gen. nov., sp. nov., Dictyobacter kobayashii sp. nov., D. alpinus sp. nov., and D. joshuensis sp. nov. and description of Dictyobacteraceae fam. nov. within the order Ktedonobacterales isolated from Tengu-no-mugimeshi.</title>
        <authorList>
            <person name="Wang C.M."/>
            <person name="Zheng Y."/>
            <person name="Sakai Y."/>
            <person name="Toyoda A."/>
            <person name="Minakuchi Y."/>
            <person name="Abe K."/>
            <person name="Yokota A."/>
            <person name="Yabe S."/>
        </authorList>
    </citation>
    <scope>NUCLEOTIDE SEQUENCE [LARGE SCALE GENOMIC DNA]</scope>
    <source>
        <strain evidence="13">Uno3</strain>
    </source>
</reference>
<organism evidence="12 13">
    <name type="scientific">Tengunoibacter tsumagoiensis</name>
    <dbReference type="NCBI Taxonomy" id="2014871"/>
    <lineage>
        <taxon>Bacteria</taxon>
        <taxon>Bacillati</taxon>
        <taxon>Chloroflexota</taxon>
        <taxon>Ktedonobacteria</taxon>
        <taxon>Ktedonobacterales</taxon>
        <taxon>Dictyobacteraceae</taxon>
        <taxon>Tengunoibacter</taxon>
    </lineage>
</organism>
<dbReference type="SUPFAM" id="SSF52954">
    <property type="entry name" value="Class II aaRS ABD-related"/>
    <property type="match status" value="1"/>
</dbReference>
<comment type="subunit">
    <text evidence="9">Homodimer.</text>
</comment>
<dbReference type="InterPro" id="IPR033656">
    <property type="entry name" value="HisRS_anticodon"/>
</dbReference>
<dbReference type="PANTHER" id="PTHR43707:SF1">
    <property type="entry name" value="HISTIDINE--TRNA LIGASE, MITOCHONDRIAL-RELATED"/>
    <property type="match status" value="1"/>
</dbReference>
<dbReference type="Gene3D" id="3.40.50.800">
    <property type="entry name" value="Anticodon-binding domain"/>
    <property type="match status" value="1"/>
</dbReference>
<dbReference type="InterPro" id="IPR036621">
    <property type="entry name" value="Anticodon-bd_dom_sf"/>
</dbReference>
<feature type="binding site" evidence="10">
    <location>
        <begin position="269"/>
        <end position="270"/>
    </location>
    <ligand>
        <name>L-histidine</name>
        <dbReference type="ChEBI" id="CHEBI:57595"/>
    </ligand>
</feature>
<dbReference type="InterPro" id="IPR045864">
    <property type="entry name" value="aa-tRNA-synth_II/BPL/LPL"/>
</dbReference>
<dbReference type="InterPro" id="IPR015807">
    <property type="entry name" value="His-tRNA-ligase"/>
</dbReference>
<keyword evidence="4 9" id="KW-0547">Nucleotide-binding</keyword>
<dbReference type="GO" id="GO:0005737">
    <property type="term" value="C:cytoplasm"/>
    <property type="evidence" value="ECO:0007669"/>
    <property type="project" value="UniProtKB-SubCell"/>
</dbReference>
<feature type="binding site" evidence="10">
    <location>
        <position position="265"/>
    </location>
    <ligand>
        <name>L-histidine</name>
        <dbReference type="ChEBI" id="CHEBI:57595"/>
    </ligand>
</feature>
<dbReference type="CDD" id="cd00773">
    <property type="entry name" value="HisRS-like_core"/>
    <property type="match status" value="1"/>
</dbReference>
<dbReference type="HAMAP" id="MF_00127">
    <property type="entry name" value="His_tRNA_synth"/>
    <property type="match status" value="1"/>
</dbReference>
<dbReference type="GO" id="GO:0004821">
    <property type="term" value="F:histidine-tRNA ligase activity"/>
    <property type="evidence" value="ECO:0007669"/>
    <property type="project" value="UniProtKB-UniRule"/>
</dbReference>
<feature type="binding site" evidence="10">
    <location>
        <begin position="88"/>
        <end position="90"/>
    </location>
    <ligand>
        <name>L-histidine</name>
        <dbReference type="ChEBI" id="CHEBI:57595"/>
    </ligand>
</feature>
<keyword evidence="7 9" id="KW-0030">Aminoacyl-tRNA synthetase</keyword>
<evidence type="ECO:0000256" key="3">
    <source>
        <dbReference type="ARBA" id="ARBA00022598"/>
    </source>
</evidence>
<evidence type="ECO:0000256" key="5">
    <source>
        <dbReference type="ARBA" id="ARBA00022840"/>
    </source>
</evidence>
<dbReference type="GO" id="GO:0005524">
    <property type="term" value="F:ATP binding"/>
    <property type="evidence" value="ECO:0007669"/>
    <property type="project" value="UniProtKB-UniRule"/>
</dbReference>
<evidence type="ECO:0000256" key="1">
    <source>
        <dbReference type="ARBA" id="ARBA00008226"/>
    </source>
</evidence>
<gene>
    <name evidence="9 12" type="primary">hisS</name>
    <name evidence="12" type="ORF">KTT_39710</name>
</gene>
<comment type="subcellular location">
    <subcellularLocation>
        <location evidence="9">Cytoplasm</location>
    </subcellularLocation>
</comment>
<feature type="binding site" evidence="10">
    <location>
        <position position="138"/>
    </location>
    <ligand>
        <name>L-histidine</name>
        <dbReference type="ChEBI" id="CHEBI:57595"/>
    </ligand>
</feature>